<keyword evidence="8" id="KW-1185">Reference proteome</keyword>
<dbReference type="EMBL" id="QXFT01000823">
    <property type="protein sequence ID" value="KAE9335121.1"/>
    <property type="molecule type" value="Genomic_DNA"/>
</dbReference>
<reference evidence="5 7" key="1">
    <citation type="submission" date="2018-09" db="EMBL/GenBank/DDBJ databases">
        <title>Genomic investigation of the strawberry pathogen Phytophthora fragariae indicates pathogenicity is determined by transcriptional variation in three key races.</title>
        <authorList>
            <person name="Adams T.M."/>
            <person name="Armitage A.D."/>
            <person name="Sobczyk M.K."/>
            <person name="Bates H.J."/>
            <person name="Dunwell J.M."/>
            <person name="Nellist C.F."/>
            <person name="Harrison R.J."/>
        </authorList>
    </citation>
    <scope>NUCLEOTIDE SEQUENCE [LARGE SCALE GENOMIC DNA]</scope>
    <source>
        <strain evidence="5 7">SCRP249</strain>
        <strain evidence="6 8">SCRP333</strain>
    </source>
</reference>
<feature type="region of interest" description="Disordered" evidence="3">
    <location>
        <begin position="195"/>
        <end position="257"/>
    </location>
</feature>
<dbReference type="Gene3D" id="1.10.720.30">
    <property type="entry name" value="SAP domain"/>
    <property type="match status" value="1"/>
</dbReference>
<feature type="compositionally biased region" description="Acidic residues" evidence="3">
    <location>
        <begin position="198"/>
        <end position="207"/>
    </location>
</feature>
<comment type="caution">
    <text evidence="5">The sequence shown here is derived from an EMBL/GenBank/DDBJ whole genome shotgun (WGS) entry which is preliminary data.</text>
</comment>
<evidence type="ECO:0000259" key="4">
    <source>
        <dbReference type="PROSITE" id="PS50800"/>
    </source>
</evidence>
<dbReference type="PANTHER" id="PTHR22870">
    <property type="entry name" value="REGULATOR OF CHROMOSOME CONDENSATION"/>
    <property type="match status" value="1"/>
</dbReference>
<feature type="repeat" description="RCC1" evidence="2">
    <location>
        <begin position="110"/>
        <end position="161"/>
    </location>
</feature>
<name>A0A6A3M575_9STRA</name>
<keyword evidence="1" id="KW-0677">Repeat</keyword>
<dbReference type="PRINTS" id="PR00633">
    <property type="entry name" value="RCCNDNSATION"/>
</dbReference>
<dbReference type="AlphaFoldDB" id="A0A6A3M575"/>
<evidence type="ECO:0000256" key="3">
    <source>
        <dbReference type="SAM" id="MobiDB-lite"/>
    </source>
</evidence>
<dbReference type="Proteomes" id="UP000434957">
    <property type="component" value="Unassembled WGS sequence"/>
</dbReference>
<evidence type="ECO:0000256" key="1">
    <source>
        <dbReference type="ARBA" id="ARBA00022737"/>
    </source>
</evidence>
<evidence type="ECO:0000313" key="5">
    <source>
        <dbReference type="EMBL" id="KAE9025637.1"/>
    </source>
</evidence>
<sequence>MAFLRRKKPVIRVPSGKDAVNFRKLLFLPVKDTEDLLTNQAWERLDLRCLTLMKTKMLRASCIARGLPKKGGKRTLVQRLTASLTEQRTAEIRRRQEEEEEYQRQLDMLGGVWSFGSGFAGQLGHGDLESSATPRIIKKLRGRSIAHVYAGFDSDVAFAVSRTGDVYVWGKRTGPTGLPLGTSLAALTKLTYGHDSDLDASDEEGAEVAEAKPTSQQVKQESDDVLKRGSLSPTENIEEEGEEPNESDDEDEEGGDEDFVHPVKLLALCGEGVSHIAVGRVHCCANTKDGDVYTWGQNDHCQLGTEPVHNLSEALTKKARVRYGVDSIEPRLWERTVAETCVVTAVDVGTNHTFAVTDKGEMLAYGATYNTNDHSSLARSIAKLQVSQISCGAMHAGLVTTDGQVYTWGSGDGGPEELGDLEENFCAVPGRVEGMENFVGRPCSIACGREFTLIATKPYIGPTREEVERRKQEQMQQSESIVRQTTVVKDEQREQLERIRQGKHATILAHLNAKFPKCSICTTGLICPGFQPNSENPTLCKHCMHENRKHQDQRKAHDRTVTLVYLTQAVEKLGITVDFSVIPDIELEEELEVELDEDE</sequence>
<accession>A0A6A3M575</accession>
<dbReference type="InterPro" id="IPR036361">
    <property type="entry name" value="SAP_dom_sf"/>
</dbReference>
<feature type="compositionally biased region" description="Acidic residues" evidence="3">
    <location>
        <begin position="236"/>
        <end position="257"/>
    </location>
</feature>
<organism evidence="5 7">
    <name type="scientific">Phytophthora rubi</name>
    <dbReference type="NCBI Taxonomy" id="129364"/>
    <lineage>
        <taxon>Eukaryota</taxon>
        <taxon>Sar</taxon>
        <taxon>Stramenopiles</taxon>
        <taxon>Oomycota</taxon>
        <taxon>Peronosporomycetes</taxon>
        <taxon>Peronosporales</taxon>
        <taxon>Peronosporaceae</taxon>
        <taxon>Phytophthora</taxon>
    </lineage>
</organism>
<feature type="domain" description="SAP" evidence="4">
    <location>
        <begin position="50"/>
        <end position="84"/>
    </location>
</feature>
<feature type="repeat" description="RCC1" evidence="2">
    <location>
        <begin position="290"/>
        <end position="359"/>
    </location>
</feature>
<dbReference type="EMBL" id="QXFV01000803">
    <property type="protein sequence ID" value="KAE9025637.1"/>
    <property type="molecule type" value="Genomic_DNA"/>
</dbReference>
<dbReference type="InterPro" id="IPR000408">
    <property type="entry name" value="Reg_chr_condens"/>
</dbReference>
<dbReference type="InterPro" id="IPR003034">
    <property type="entry name" value="SAP_dom"/>
</dbReference>
<evidence type="ECO:0000313" key="6">
    <source>
        <dbReference type="EMBL" id="KAE9335121.1"/>
    </source>
</evidence>
<dbReference type="SUPFAM" id="SSF50985">
    <property type="entry name" value="RCC1/BLIP-II"/>
    <property type="match status" value="1"/>
</dbReference>
<gene>
    <name evidence="5" type="ORF">PR001_g12383</name>
    <name evidence="6" type="ORF">PR003_g13177</name>
</gene>
<evidence type="ECO:0000313" key="8">
    <source>
        <dbReference type="Proteomes" id="UP000434957"/>
    </source>
</evidence>
<proteinExistence type="predicted"/>
<feature type="repeat" description="RCC1" evidence="2">
    <location>
        <begin position="403"/>
        <end position="458"/>
    </location>
</feature>
<dbReference type="PANTHER" id="PTHR22870:SF408">
    <property type="entry name" value="OS09G0560450 PROTEIN"/>
    <property type="match status" value="1"/>
</dbReference>
<evidence type="ECO:0000256" key="2">
    <source>
        <dbReference type="PROSITE-ProRule" id="PRU00235"/>
    </source>
</evidence>
<evidence type="ECO:0000313" key="7">
    <source>
        <dbReference type="Proteomes" id="UP000429607"/>
    </source>
</evidence>
<dbReference type="Pfam" id="PF00415">
    <property type="entry name" value="RCC1"/>
    <property type="match status" value="3"/>
</dbReference>
<dbReference type="InterPro" id="IPR009091">
    <property type="entry name" value="RCC1/BLIP-II"/>
</dbReference>
<protein>
    <recommendedName>
        <fullName evidence="4">SAP domain-containing protein</fullName>
    </recommendedName>
</protein>
<dbReference type="PROSITE" id="PS50800">
    <property type="entry name" value="SAP"/>
    <property type="match status" value="1"/>
</dbReference>
<dbReference type="Gene3D" id="2.130.10.30">
    <property type="entry name" value="Regulator of chromosome condensation 1/beta-lactamase-inhibitor protein II"/>
    <property type="match status" value="2"/>
</dbReference>
<dbReference type="InterPro" id="IPR051210">
    <property type="entry name" value="Ub_ligase/GEF_domain"/>
</dbReference>
<dbReference type="PROSITE" id="PS50012">
    <property type="entry name" value="RCC1_3"/>
    <property type="match status" value="3"/>
</dbReference>
<dbReference type="Proteomes" id="UP000429607">
    <property type="component" value="Unassembled WGS sequence"/>
</dbReference>
<dbReference type="SMART" id="SM00513">
    <property type="entry name" value="SAP"/>
    <property type="match status" value="1"/>
</dbReference>